<sequence>MPETYQKPALTFNDQLALMRERGLVINNSAYALSQLSAISYYRLSAYWHPFRVRDGRGNISSEFIEGTRFEDVVALYEFDRELRLLVMAAIERIEVHLRTLITYHIGHTYGAFGHADPGNFHTGFRHEEWLAKLEKEAQRSNDAFITHYKNKYTEFPTLPIWMTTEIMTLGSLSLCYRGLNHKDKKVISDQLGIHHKRLGDWLHTLTYIRNVCAHHSRLWNRELSIRPEKSKAPEWNPPITPRNDRVFYILLMLKFLLKTINNTHSWTRQCNELIVPIALNARWCAAMGMPDNWKQHPVWGDQFDKQDEAP</sequence>
<evidence type="ECO:0000313" key="1">
    <source>
        <dbReference type="EMBL" id="ADJ29667.1"/>
    </source>
</evidence>
<name>D8KBZ6_NITWC</name>
<evidence type="ECO:0000313" key="2">
    <source>
        <dbReference type="Proteomes" id="UP000000393"/>
    </source>
</evidence>
<dbReference type="Proteomes" id="UP000000393">
    <property type="component" value="Chromosome"/>
</dbReference>
<protein>
    <submittedName>
        <fullName evidence="1">Abi family protein</fullName>
    </submittedName>
</protein>
<dbReference type="RefSeq" id="WP_013221730.1">
    <property type="nucleotide sequence ID" value="NC_014315.1"/>
</dbReference>
<dbReference type="InterPro" id="IPR011664">
    <property type="entry name" value="Abi_system_AbiD/AbiF-like"/>
</dbReference>
<reference evidence="1 2" key="1">
    <citation type="submission" date="2010-06" db="EMBL/GenBank/DDBJ databases">
        <title>Complete sequence of chromosome of Nitrosococcus watsoni C-113.</title>
        <authorList>
            <consortium name="US DOE Joint Genome Institute"/>
            <person name="Lucas S."/>
            <person name="Copeland A."/>
            <person name="Lapidus A."/>
            <person name="Cheng J.-F."/>
            <person name="Bruce D."/>
            <person name="Goodwin L."/>
            <person name="Pitluck S."/>
            <person name="Malfatti S.A."/>
            <person name="Chain P.S.G."/>
            <person name="Land M."/>
            <person name="Hauser L."/>
            <person name="Kyrpides N."/>
            <person name="Ivanova N."/>
            <person name="Cambell M.A."/>
            <person name="Heidelberg J.F."/>
            <person name="Klotz M.G."/>
            <person name="Woyke T."/>
        </authorList>
    </citation>
    <scope>NUCLEOTIDE SEQUENCE [LARGE SCALE GENOMIC DNA]</scope>
    <source>
        <strain evidence="1 2">C-113</strain>
    </source>
</reference>
<accession>D8KBZ6</accession>
<dbReference type="STRING" id="105559.Nwat_2927"/>
<dbReference type="PIRSF" id="PIRSF034934">
    <property type="entry name" value="AbiF_AbiD"/>
    <property type="match status" value="1"/>
</dbReference>
<dbReference type="AlphaFoldDB" id="D8KBZ6"/>
<keyword evidence="2" id="KW-1185">Reference proteome</keyword>
<organism evidence="1 2">
    <name type="scientific">Nitrosococcus watsoni (strain C-113)</name>
    <dbReference type="NCBI Taxonomy" id="105559"/>
    <lineage>
        <taxon>Bacteria</taxon>
        <taxon>Pseudomonadati</taxon>
        <taxon>Pseudomonadota</taxon>
        <taxon>Gammaproteobacteria</taxon>
        <taxon>Chromatiales</taxon>
        <taxon>Chromatiaceae</taxon>
        <taxon>Nitrosococcus</taxon>
    </lineage>
</organism>
<dbReference type="EMBL" id="CP002086">
    <property type="protein sequence ID" value="ADJ29667.1"/>
    <property type="molecule type" value="Genomic_DNA"/>
</dbReference>
<proteinExistence type="predicted"/>
<gene>
    <name evidence="1" type="ordered locus">Nwat_2927</name>
</gene>
<dbReference type="Pfam" id="PF07751">
    <property type="entry name" value="Abi_2"/>
    <property type="match status" value="1"/>
</dbReference>
<dbReference type="eggNOG" id="COG4823">
    <property type="taxonomic scope" value="Bacteria"/>
</dbReference>
<dbReference type="InterPro" id="IPR017034">
    <property type="entry name" value="Abi_system_AbiD/AbiF"/>
</dbReference>
<dbReference type="KEGG" id="nwa:Nwat_2927"/>
<dbReference type="HOGENOM" id="CLU_044962_2_1_6"/>